<dbReference type="EMBL" id="JASCZI010271886">
    <property type="protein sequence ID" value="MED6216754.1"/>
    <property type="molecule type" value="Genomic_DNA"/>
</dbReference>
<name>A0ABU6Z2M1_9FABA</name>
<feature type="transmembrane region" description="Helical" evidence="8">
    <location>
        <begin position="235"/>
        <end position="254"/>
    </location>
</feature>
<comment type="similarity">
    <text evidence="2">Belongs to the CRT-like transporter family.</text>
</comment>
<evidence type="ECO:0000256" key="1">
    <source>
        <dbReference type="ARBA" id="ARBA00004141"/>
    </source>
</evidence>
<feature type="compositionally biased region" description="Low complexity" evidence="7">
    <location>
        <begin position="49"/>
        <end position="75"/>
    </location>
</feature>
<evidence type="ECO:0000256" key="5">
    <source>
        <dbReference type="ARBA" id="ARBA00022989"/>
    </source>
</evidence>
<evidence type="ECO:0000256" key="4">
    <source>
        <dbReference type="ARBA" id="ARBA00022692"/>
    </source>
</evidence>
<keyword evidence="10" id="KW-1185">Reference proteome</keyword>
<dbReference type="PANTHER" id="PTHR31326:SF1">
    <property type="entry name" value="PROTEIN CLT2, CHLOROPLASTIC"/>
    <property type="match status" value="1"/>
</dbReference>
<feature type="transmembrane region" description="Helical" evidence="8">
    <location>
        <begin position="205"/>
        <end position="223"/>
    </location>
</feature>
<dbReference type="PANTHER" id="PTHR31326">
    <property type="entry name" value="PROTEIN CLT2, CHLOROPLASTIC"/>
    <property type="match status" value="1"/>
</dbReference>
<reference evidence="9 10" key="1">
    <citation type="journal article" date="2023" name="Plants (Basel)">
        <title>Bridging the Gap: Combining Genomics and Transcriptomics Approaches to Understand Stylosanthes scabra, an Orphan Legume from the Brazilian Caatinga.</title>
        <authorList>
            <person name="Ferreira-Neto J.R.C."/>
            <person name="da Silva M.D."/>
            <person name="Binneck E."/>
            <person name="de Melo N.F."/>
            <person name="da Silva R.H."/>
            <person name="de Melo A.L.T.M."/>
            <person name="Pandolfi V."/>
            <person name="Bustamante F.O."/>
            <person name="Brasileiro-Vidal A.C."/>
            <person name="Benko-Iseppon A.M."/>
        </authorList>
    </citation>
    <scope>NUCLEOTIDE SEQUENCE [LARGE SCALE GENOMIC DNA]</scope>
    <source>
        <tissue evidence="9">Leaves</tissue>
    </source>
</reference>
<comment type="subcellular location">
    <subcellularLocation>
        <location evidence="1">Membrane</location>
        <topology evidence="1">Multi-pass membrane protein</topology>
    </subcellularLocation>
</comment>
<comment type="caution">
    <text evidence="9">The sequence shown here is derived from an EMBL/GenBank/DDBJ whole genome shotgun (WGS) entry which is preliminary data.</text>
</comment>
<gene>
    <name evidence="9" type="primary">CLT2_2</name>
    <name evidence="9" type="ORF">PIB30_010785</name>
</gene>
<evidence type="ECO:0000256" key="2">
    <source>
        <dbReference type="ARBA" id="ARBA00006690"/>
    </source>
</evidence>
<evidence type="ECO:0000256" key="8">
    <source>
        <dbReference type="SAM" id="Phobius"/>
    </source>
</evidence>
<dbReference type="InterPro" id="IPR037185">
    <property type="entry name" value="EmrE-like"/>
</dbReference>
<dbReference type="SUPFAM" id="SSF103481">
    <property type="entry name" value="Multidrug resistance efflux transporter EmrE"/>
    <property type="match status" value="1"/>
</dbReference>
<feature type="transmembrane region" description="Helical" evidence="8">
    <location>
        <begin position="81"/>
        <end position="101"/>
    </location>
</feature>
<accession>A0ABU6Z2M1</accession>
<dbReference type="Proteomes" id="UP001341840">
    <property type="component" value="Unassembled WGS sequence"/>
</dbReference>
<evidence type="ECO:0000256" key="7">
    <source>
        <dbReference type="SAM" id="MobiDB-lite"/>
    </source>
</evidence>
<organism evidence="9 10">
    <name type="scientific">Stylosanthes scabra</name>
    <dbReference type="NCBI Taxonomy" id="79078"/>
    <lineage>
        <taxon>Eukaryota</taxon>
        <taxon>Viridiplantae</taxon>
        <taxon>Streptophyta</taxon>
        <taxon>Embryophyta</taxon>
        <taxon>Tracheophyta</taxon>
        <taxon>Spermatophyta</taxon>
        <taxon>Magnoliopsida</taxon>
        <taxon>eudicotyledons</taxon>
        <taxon>Gunneridae</taxon>
        <taxon>Pentapetalae</taxon>
        <taxon>rosids</taxon>
        <taxon>fabids</taxon>
        <taxon>Fabales</taxon>
        <taxon>Fabaceae</taxon>
        <taxon>Papilionoideae</taxon>
        <taxon>50 kb inversion clade</taxon>
        <taxon>dalbergioids sensu lato</taxon>
        <taxon>Dalbergieae</taxon>
        <taxon>Pterocarpus clade</taxon>
        <taxon>Stylosanthes</taxon>
    </lineage>
</organism>
<feature type="transmembrane region" description="Helical" evidence="8">
    <location>
        <begin position="113"/>
        <end position="133"/>
    </location>
</feature>
<keyword evidence="5 8" id="KW-1133">Transmembrane helix</keyword>
<feature type="transmembrane region" description="Helical" evidence="8">
    <location>
        <begin position="153"/>
        <end position="174"/>
    </location>
</feature>
<feature type="region of interest" description="Disordered" evidence="7">
    <location>
        <begin position="43"/>
        <end position="75"/>
    </location>
</feature>
<evidence type="ECO:0000313" key="10">
    <source>
        <dbReference type="Proteomes" id="UP001341840"/>
    </source>
</evidence>
<dbReference type="Pfam" id="PF08627">
    <property type="entry name" value="CRT-like"/>
    <property type="match status" value="1"/>
</dbReference>
<protein>
    <submittedName>
        <fullName evidence="9">Protein clt2, chloroplastic, variant 2</fullName>
    </submittedName>
</protein>
<evidence type="ECO:0000256" key="3">
    <source>
        <dbReference type="ARBA" id="ARBA00022448"/>
    </source>
</evidence>
<evidence type="ECO:0000256" key="6">
    <source>
        <dbReference type="ARBA" id="ARBA00023136"/>
    </source>
</evidence>
<dbReference type="InterPro" id="IPR013936">
    <property type="entry name" value="CRT-like"/>
</dbReference>
<feature type="transmembrane region" description="Helical" evidence="8">
    <location>
        <begin position="274"/>
        <end position="292"/>
    </location>
</feature>
<keyword evidence="6 8" id="KW-0472">Membrane</keyword>
<sequence length="296" mass="32164">MAHSLTSSFHSTSFFFFPPSSFNTPKLLLPTMSSNSQPLHLKFSHTNRTRTTTTTNNNRLKIRASSSSDDPSPSTSSGTNLILFSSAAITVSLALANRVLYKLALVPMKDYPFFLAQFTTFGYVVVYFSMLYIRYRAGIVSDEMLAIPKLRFVAIGFLEALGVATGMFAAAVLPGPVIPVLSQTFLVWQLMISILLLGRRYSINQLVGCLLVATGVVVAITSGSNTGQVLSEVEFFWPALMIVSSAFQAAASVIKESVFIDSAIRLKQKSLDIFVVNSFGSGFQAVMALPGFPCFT</sequence>
<keyword evidence="4 8" id="KW-0812">Transmembrane</keyword>
<feature type="transmembrane region" description="Helical" evidence="8">
    <location>
        <begin position="180"/>
        <end position="198"/>
    </location>
</feature>
<proteinExistence type="inferred from homology"/>
<evidence type="ECO:0000313" key="9">
    <source>
        <dbReference type="EMBL" id="MED6216754.1"/>
    </source>
</evidence>
<keyword evidence="3" id="KW-0813">Transport</keyword>